<keyword evidence="2" id="KW-1185">Reference proteome</keyword>
<evidence type="ECO:0000313" key="2">
    <source>
        <dbReference type="Proteomes" id="UP001157502"/>
    </source>
</evidence>
<evidence type="ECO:0000313" key="1">
    <source>
        <dbReference type="EMBL" id="KAJ8000313.1"/>
    </source>
</evidence>
<comment type="caution">
    <text evidence="1">The sequence shown here is derived from an EMBL/GenBank/DDBJ whole genome shotgun (WGS) entry which is preliminary data.</text>
</comment>
<dbReference type="EMBL" id="CM055743">
    <property type="protein sequence ID" value="KAJ8000313.1"/>
    <property type="molecule type" value="Genomic_DNA"/>
</dbReference>
<dbReference type="Proteomes" id="UP001157502">
    <property type="component" value="Chromosome 16"/>
</dbReference>
<reference evidence="1" key="1">
    <citation type="submission" date="2021-05" db="EMBL/GenBank/DDBJ databases">
        <authorList>
            <person name="Pan Q."/>
            <person name="Jouanno E."/>
            <person name="Zahm M."/>
            <person name="Klopp C."/>
            <person name="Cabau C."/>
            <person name="Louis A."/>
            <person name="Berthelot C."/>
            <person name="Parey E."/>
            <person name="Roest Crollius H."/>
            <person name="Montfort J."/>
            <person name="Robinson-Rechavi M."/>
            <person name="Bouchez O."/>
            <person name="Lampietro C."/>
            <person name="Lopez Roques C."/>
            <person name="Donnadieu C."/>
            <person name="Postlethwait J."/>
            <person name="Bobe J."/>
            <person name="Dillon D."/>
            <person name="Chandos A."/>
            <person name="von Hippel F."/>
            <person name="Guiguen Y."/>
        </authorList>
    </citation>
    <scope>NUCLEOTIDE SEQUENCE</scope>
    <source>
        <strain evidence="1">YG-Jan2019</strain>
    </source>
</reference>
<proteinExistence type="predicted"/>
<name>A0ACC2G971_DALPE</name>
<organism evidence="1 2">
    <name type="scientific">Dallia pectoralis</name>
    <name type="common">Alaska blackfish</name>
    <dbReference type="NCBI Taxonomy" id="75939"/>
    <lineage>
        <taxon>Eukaryota</taxon>
        <taxon>Metazoa</taxon>
        <taxon>Chordata</taxon>
        <taxon>Craniata</taxon>
        <taxon>Vertebrata</taxon>
        <taxon>Euteleostomi</taxon>
        <taxon>Actinopterygii</taxon>
        <taxon>Neopterygii</taxon>
        <taxon>Teleostei</taxon>
        <taxon>Protacanthopterygii</taxon>
        <taxon>Esociformes</taxon>
        <taxon>Umbridae</taxon>
        <taxon>Dallia</taxon>
    </lineage>
</organism>
<protein>
    <submittedName>
        <fullName evidence="1">Uncharacterized protein</fullName>
    </submittedName>
</protein>
<gene>
    <name evidence="1" type="ORF">DPEC_G00203540</name>
</gene>
<sequence length="679" mass="76452">MEERLENVDKAGNSKHAALYLPSQLINEHKGRKVEDVFLADQPSKTTADLDVKDVAISAPFPDTHGRSESTTPDAQRELTESTTEDVRDKCLPISEELCEVATLNDQPDYLLASETHTYSEPDLCEICGQQYDQELVDKFVHCQVCCKSSGEQKACNSALSDVWQKPQSVPSKESEIDLDSHHEDHQETSTDDQRPQREEAELRPSLQPLEVYSSDVQQNPNSARQTPGNVFAITPSSPPNSRRPNPVRSSLTAMSCSSLCVAEKTSGFRTRLRTHAPCDRYSCRQCGKSFTHWNKLWLHQGLHREKRFMFSCTQCNCKFRFFGSYREHMNEHAAQRPYACPLCPNAYVVEEDLNAHLCKNHQPSRSPACDTCGKWFSSLRNLERHRLLHTGAISHYCLPCRLPFPSNQALRDHLQSHEGRPVIPLPHGSLEPLRFPHRCRKCNGRFTTTEFLRSHQVCHSRHDGNTFSSLANIVSSSLTYKLSNEHAERVVFSPQKRPCLSTSTKKHLYRYRNPDRLYVVPKIVSQPPVTISDTEEDSPSISNSSSPSVLSRNTVLLEYEEQTGPRNDRCEASPCRPSQPSPPSSCILIHVPTPTVPDGTPIQTHTSRSSCQTMNVQTPRGAKFAGDDDAFFRASKQIVMQGGKDPQFGGYECADCSVTFGDISELHEHYLHHARGVK</sequence>
<accession>A0ACC2G971</accession>